<feature type="domain" description="MyTH4" evidence="11">
    <location>
        <begin position="796"/>
        <end position="953"/>
    </location>
</feature>
<evidence type="ECO:0000256" key="4">
    <source>
        <dbReference type="ARBA" id="ARBA00022737"/>
    </source>
</evidence>
<dbReference type="GO" id="GO:0005096">
    <property type="term" value="F:GTPase activator activity"/>
    <property type="evidence" value="ECO:0007669"/>
    <property type="project" value="UniProtKB-KW"/>
</dbReference>
<reference evidence="13" key="1">
    <citation type="submission" date="2025-08" db="UniProtKB">
        <authorList>
            <consortium name="RefSeq"/>
        </authorList>
    </citation>
    <scope>IDENTIFICATION</scope>
</reference>
<dbReference type="PROSITE" id="PS50238">
    <property type="entry name" value="RHOGAP"/>
    <property type="match status" value="1"/>
</dbReference>
<gene>
    <name evidence="13" type="primary">LOC115209795</name>
</gene>
<protein>
    <recommendedName>
        <fullName evidence="7">Rho GTPase-activating protein 39</fullName>
    </recommendedName>
</protein>
<proteinExistence type="predicted"/>
<dbReference type="Gene3D" id="1.10.555.10">
    <property type="entry name" value="Rho GTPase activation protein"/>
    <property type="match status" value="1"/>
</dbReference>
<dbReference type="AlphaFoldDB" id="A0A6P7S782"/>
<feature type="compositionally biased region" description="Basic and acidic residues" evidence="8">
    <location>
        <begin position="215"/>
        <end position="226"/>
    </location>
</feature>
<feature type="domain" description="Rho-GAP" evidence="10">
    <location>
        <begin position="969"/>
        <end position="1152"/>
    </location>
</feature>
<dbReference type="PROSITE" id="PS50020">
    <property type="entry name" value="WW_DOMAIN_2"/>
    <property type="match status" value="1"/>
</dbReference>
<evidence type="ECO:0000313" key="13">
    <source>
        <dbReference type="RefSeq" id="XP_029634194.1"/>
    </source>
</evidence>
<dbReference type="GO" id="GO:0007165">
    <property type="term" value="P:signal transduction"/>
    <property type="evidence" value="ECO:0007669"/>
    <property type="project" value="InterPro"/>
</dbReference>
<accession>A0A6P7S782</accession>
<evidence type="ECO:0000259" key="10">
    <source>
        <dbReference type="PROSITE" id="PS50238"/>
    </source>
</evidence>
<dbReference type="FunFam" id="2.20.70.10:FF:000022">
    <property type="entry name" value="Rho GTPase activating protein 39"/>
    <property type="match status" value="1"/>
</dbReference>
<dbReference type="SMART" id="SM00324">
    <property type="entry name" value="RhoGAP"/>
    <property type="match status" value="1"/>
</dbReference>
<dbReference type="InterPro" id="IPR008936">
    <property type="entry name" value="Rho_GTPase_activation_prot"/>
</dbReference>
<feature type="compositionally biased region" description="Polar residues" evidence="8">
    <location>
        <begin position="232"/>
        <end position="242"/>
    </location>
</feature>
<feature type="compositionally biased region" description="Low complexity" evidence="8">
    <location>
        <begin position="492"/>
        <end position="501"/>
    </location>
</feature>
<dbReference type="GO" id="GO:0005634">
    <property type="term" value="C:nucleus"/>
    <property type="evidence" value="ECO:0007669"/>
    <property type="project" value="UniProtKB-SubCell"/>
</dbReference>
<evidence type="ECO:0000259" key="11">
    <source>
        <dbReference type="PROSITE" id="PS51016"/>
    </source>
</evidence>
<dbReference type="GO" id="GO:0005737">
    <property type="term" value="C:cytoplasm"/>
    <property type="evidence" value="ECO:0007669"/>
    <property type="project" value="TreeGrafter"/>
</dbReference>
<feature type="region of interest" description="Disordered" evidence="8">
    <location>
        <begin position="441"/>
        <end position="535"/>
    </location>
</feature>
<dbReference type="Pfam" id="PF00620">
    <property type="entry name" value="RhoGAP"/>
    <property type="match status" value="1"/>
</dbReference>
<evidence type="ECO:0000256" key="8">
    <source>
        <dbReference type="SAM" id="MobiDB-lite"/>
    </source>
</evidence>
<keyword evidence="3" id="KW-0597">Phosphoprotein</keyword>
<evidence type="ECO:0000256" key="2">
    <source>
        <dbReference type="ARBA" id="ARBA00022468"/>
    </source>
</evidence>
<sequence length="1157" mass="130943">MAERYEDTSSGQICTSPAYHVFTSSSAESSQLSDSSTSSSLLQHVDKSQDYCGSIQNIGTSKVRWEWVEIIEPKTKEPMYANLTTGECVWDPPPGVKIKKTDDNQWWELFDPNTSRFYYYNATSQRTVWQRPQNCDIIPLAKLQTLKQNTEVRDDDSKQICIKREMGTQTPDSRSPRRDHVRTGSLKSSHQTQTCTILARSRFDRQDSLSSHSSSSHEYHINGEQRLRRRGSQPTQSTQQLDRSQDLAIQGRLVRRDSFERSASLRLRDSPRIQRAHISQKNMDSCGTQTPMQTRHGSYRWHDSPSKIDNHSFHGRQGSYGEQGGNYRTDIYCASPLQTKSEIYGSETIIGTDRSIYGGDYSSGKEEFIAFSQDIVNQQGDISPIPHKPKPRSFPRTNPAYVGVPRRDGQTSYKKINVDQSAPAYDIPYQPEQIVMTLQSSQSGNTYSDPYGYNRHDRSDSDTSHSSHRGGYLHERTDSQASHSSRNRDLSDSQSSQGSLRNMSDTHSSQGSLRNMQDSAVSVQDSISSKGSFQSTDQDYACIHERSNNQMSLRSLLQSEPEYANLPFSPQKSDSSLITLSYDQNNFKNILKSKKSSGSDFNEVCLDNRAGSILQDYTYQQCLPGSHRSLITHNSSYHSENIPDQGFEESDTSSALSGSPRLQPHSVQTNSSIDTQHASLKRKKGEKAEPVASPVLEKSQSLQTELAQQRPLSMVVASQSEANVSLSPSTGSLHRQVVRGGGAVSSSESALYSTHYHQLKKLSSDRDIENYAQTHLNRHKKGIFGKRVSLANMLAWSKDPIQKPMLRTNDKAVKREACEVFKLIQMYMGDRKPKSTPLQVALEITVKGWTMPSLRDEIFIQLCRQTTENRKEASLQRGWELLAICLSFFPPSLKFYSYLEGYISRHLDPTCDLLEVPVSHFASHCQRRLERALQTGAKKGVRKPALEEIEQSKKSIFYPSMFGSVLVDVMLMQKEKFPERRLPWIQTTLSEEVLRLNGAQTEGIFRVPGDIDEVNALKIRCDQWIPPTDCPDPHVPASLLKLWYRELYEPLIPAAYYEDCIMNYDNSDAAITVVNRLPEINRLVLSYLIRFLQVFAAPENAAVTKMDVNNLAMVMAPNCLRCESEDPKVIFENTRKEMGFIRTLIQNLDTSFMEGII</sequence>
<keyword evidence="12" id="KW-1185">Reference proteome</keyword>
<dbReference type="RefSeq" id="XP_029634194.1">
    <property type="nucleotide sequence ID" value="XM_029778334.2"/>
</dbReference>
<dbReference type="Gene3D" id="2.20.70.10">
    <property type="match status" value="1"/>
</dbReference>
<feature type="compositionally biased region" description="Polar residues" evidence="8">
    <location>
        <begin position="665"/>
        <end position="678"/>
    </location>
</feature>
<feature type="compositionally biased region" description="Polar residues" evidence="8">
    <location>
        <begin position="185"/>
        <end position="196"/>
    </location>
</feature>
<dbReference type="InterPro" id="IPR001202">
    <property type="entry name" value="WW_dom"/>
</dbReference>
<evidence type="ECO:0000313" key="12">
    <source>
        <dbReference type="Proteomes" id="UP000515154"/>
    </source>
</evidence>
<evidence type="ECO:0000256" key="1">
    <source>
        <dbReference type="ARBA" id="ARBA00004123"/>
    </source>
</evidence>
<organism evidence="12 13">
    <name type="scientific">Octopus sinensis</name>
    <name type="common">East Asian common octopus</name>
    <dbReference type="NCBI Taxonomy" id="2607531"/>
    <lineage>
        <taxon>Eukaryota</taxon>
        <taxon>Metazoa</taxon>
        <taxon>Spiralia</taxon>
        <taxon>Lophotrochozoa</taxon>
        <taxon>Mollusca</taxon>
        <taxon>Cephalopoda</taxon>
        <taxon>Coleoidea</taxon>
        <taxon>Octopodiformes</taxon>
        <taxon>Octopoda</taxon>
        <taxon>Incirrata</taxon>
        <taxon>Octopodidae</taxon>
        <taxon>Octopus</taxon>
    </lineage>
</organism>
<dbReference type="CDD" id="cd04389">
    <property type="entry name" value="RhoGAP_KIAA1688"/>
    <property type="match status" value="1"/>
</dbReference>
<evidence type="ECO:0000256" key="3">
    <source>
        <dbReference type="ARBA" id="ARBA00022553"/>
    </source>
</evidence>
<evidence type="ECO:0000259" key="9">
    <source>
        <dbReference type="PROSITE" id="PS50020"/>
    </source>
</evidence>
<keyword evidence="5" id="KW-0007">Acetylation</keyword>
<keyword evidence="4" id="KW-0677">Repeat</keyword>
<evidence type="ECO:0000256" key="6">
    <source>
        <dbReference type="ARBA" id="ARBA00023242"/>
    </source>
</evidence>
<dbReference type="PROSITE" id="PS51016">
    <property type="entry name" value="MYTH4"/>
    <property type="match status" value="1"/>
</dbReference>
<feature type="compositionally biased region" description="Basic and acidic residues" evidence="8">
    <location>
        <begin position="154"/>
        <end position="166"/>
    </location>
</feature>
<dbReference type="FunFam" id="1.25.40.530:FF:000020">
    <property type="entry name" value="Predicted protein"/>
    <property type="match status" value="1"/>
</dbReference>
<dbReference type="InterPro" id="IPR036020">
    <property type="entry name" value="WW_dom_sf"/>
</dbReference>
<dbReference type="Gene3D" id="1.25.40.530">
    <property type="entry name" value="MyTH4 domain"/>
    <property type="match status" value="1"/>
</dbReference>
<feature type="region of interest" description="Disordered" evidence="8">
    <location>
        <begin position="380"/>
        <end position="419"/>
    </location>
</feature>
<keyword evidence="6" id="KW-0539">Nucleus</keyword>
<evidence type="ECO:0000256" key="5">
    <source>
        <dbReference type="ARBA" id="ARBA00022990"/>
    </source>
</evidence>
<feature type="region of interest" description="Disordered" evidence="8">
    <location>
        <begin position="636"/>
        <end position="702"/>
    </location>
</feature>
<dbReference type="SUPFAM" id="SSF48350">
    <property type="entry name" value="GTPase activation domain, GAP"/>
    <property type="match status" value="1"/>
</dbReference>
<name>A0A6P7S782_9MOLL</name>
<feature type="compositionally biased region" description="Polar residues" evidence="8">
    <location>
        <begin position="502"/>
        <end position="535"/>
    </location>
</feature>
<dbReference type="InterPro" id="IPR000198">
    <property type="entry name" value="RhoGAP_dom"/>
</dbReference>
<comment type="subcellular location">
    <subcellularLocation>
        <location evidence="1">Nucleus</location>
    </subcellularLocation>
</comment>
<feature type="compositionally biased region" description="Basic and acidic residues" evidence="8">
    <location>
        <begin position="454"/>
        <end position="465"/>
    </location>
</feature>
<dbReference type="InterPro" id="IPR038185">
    <property type="entry name" value="MyTH4_dom_sf"/>
</dbReference>
<dbReference type="Pfam" id="PF00784">
    <property type="entry name" value="MyTH4"/>
    <property type="match status" value="1"/>
</dbReference>
<dbReference type="InterPro" id="IPR000857">
    <property type="entry name" value="MyTH4_dom"/>
</dbReference>
<dbReference type="KEGG" id="osn:115209795"/>
<dbReference type="PANTHER" id="PTHR45876">
    <property type="entry name" value="FI04035P"/>
    <property type="match status" value="1"/>
</dbReference>
<dbReference type="Proteomes" id="UP000515154">
    <property type="component" value="Linkage group LG3"/>
</dbReference>
<dbReference type="GO" id="GO:0005856">
    <property type="term" value="C:cytoskeleton"/>
    <property type="evidence" value="ECO:0007669"/>
    <property type="project" value="InterPro"/>
</dbReference>
<feature type="region of interest" description="Disordered" evidence="8">
    <location>
        <begin position="154"/>
        <end position="253"/>
    </location>
</feature>
<evidence type="ECO:0000256" key="7">
    <source>
        <dbReference type="ARBA" id="ARBA00070269"/>
    </source>
</evidence>
<dbReference type="FunFam" id="1.10.555.10:FF:000011">
    <property type="entry name" value="Rho GTPase-activating protein 39"/>
    <property type="match status" value="1"/>
</dbReference>
<keyword evidence="2" id="KW-0343">GTPase activation</keyword>
<feature type="domain" description="WW" evidence="9">
    <location>
        <begin position="106"/>
        <end position="134"/>
    </location>
</feature>
<feature type="compositionally biased region" description="Polar residues" evidence="8">
    <location>
        <begin position="410"/>
        <end position="419"/>
    </location>
</feature>
<dbReference type="SMART" id="SM00139">
    <property type="entry name" value="MyTH4"/>
    <property type="match status" value="1"/>
</dbReference>
<dbReference type="SUPFAM" id="SSF51045">
    <property type="entry name" value="WW domain"/>
    <property type="match status" value="1"/>
</dbReference>
<dbReference type="PANTHER" id="PTHR45876:SF8">
    <property type="entry name" value="FI04035P"/>
    <property type="match status" value="1"/>
</dbReference>
<dbReference type="SMART" id="SM00456">
    <property type="entry name" value="WW"/>
    <property type="match status" value="2"/>
</dbReference>